<reference evidence="2" key="1">
    <citation type="journal article" date="2019" name="Int. J. Syst. Evol. Microbiol.">
        <title>Halobacteriovorax valvorus sp. nov., a novel prokaryotic predator isolated from coastal seawater of China.</title>
        <authorList>
            <person name="Chen M.-X."/>
        </authorList>
    </citation>
    <scope>NUCLEOTIDE SEQUENCE [LARGE SCALE GENOMIC DNA]</scope>
    <source>
        <strain evidence="2">BL9</strain>
    </source>
</reference>
<dbReference type="SUPFAM" id="SSF48452">
    <property type="entry name" value="TPR-like"/>
    <property type="match status" value="1"/>
</dbReference>
<comment type="caution">
    <text evidence="1">The sequence shown here is derived from an EMBL/GenBank/DDBJ whole genome shotgun (WGS) entry which is preliminary data.</text>
</comment>
<dbReference type="Gene3D" id="1.25.40.10">
    <property type="entry name" value="Tetratricopeptide repeat domain"/>
    <property type="match status" value="1"/>
</dbReference>
<proteinExistence type="predicted"/>
<accession>A0ABY0IJU7</accession>
<dbReference type="Proteomes" id="UP000443582">
    <property type="component" value="Unassembled WGS sequence"/>
</dbReference>
<dbReference type="PROSITE" id="PS51257">
    <property type="entry name" value="PROKAR_LIPOPROTEIN"/>
    <property type="match status" value="1"/>
</dbReference>
<evidence type="ECO:0000313" key="1">
    <source>
        <dbReference type="EMBL" id="RZF22383.1"/>
    </source>
</evidence>
<dbReference type="EMBL" id="QDKL01000001">
    <property type="protein sequence ID" value="RZF22383.1"/>
    <property type="molecule type" value="Genomic_DNA"/>
</dbReference>
<evidence type="ECO:0000313" key="2">
    <source>
        <dbReference type="Proteomes" id="UP000443582"/>
    </source>
</evidence>
<organism evidence="1 2">
    <name type="scientific">Halobacteriovorax vibrionivorans</name>
    <dbReference type="NCBI Taxonomy" id="2152716"/>
    <lineage>
        <taxon>Bacteria</taxon>
        <taxon>Pseudomonadati</taxon>
        <taxon>Bdellovibrionota</taxon>
        <taxon>Bacteriovoracia</taxon>
        <taxon>Bacteriovoracales</taxon>
        <taxon>Halobacteriovoraceae</taxon>
        <taxon>Halobacteriovorax</taxon>
    </lineage>
</organism>
<keyword evidence="2" id="KW-1185">Reference proteome</keyword>
<dbReference type="InterPro" id="IPR011990">
    <property type="entry name" value="TPR-like_helical_dom_sf"/>
</dbReference>
<name>A0ABY0IJU7_9BACT</name>
<gene>
    <name evidence="1" type="ORF">DAY19_01025</name>
</gene>
<protein>
    <submittedName>
        <fullName evidence="1">Tetratricopeptide repeat protein</fullName>
    </submittedName>
</protein>
<sequence length="235" mass="26903">MRLPLVSIFILSLSTTSCSWMGKRKTLFEEEGTADTQQAKSQMVPKAQYDQLLEKYDKLLKETKAPSLAEQYKSSSKPSASQEEVQLEMIDDLEKARRNELAETVDVFANEVAAKKQNQQNDDLQLQKELNLLKQAEGLLAQNRLDQALTILKDLESSKHGQIKVRAKFYLAEMLFSQNEFDLAMQLYEEILRQHAFSGLVIKSLGRLIACTDKLKLKKKNEKYHSILHDFFGEA</sequence>